<dbReference type="AlphaFoldDB" id="A0A075UU08"/>
<gene>
    <name evidence="3" type="ORF">AJAP_15300</name>
</gene>
<evidence type="ECO:0008006" key="5">
    <source>
        <dbReference type="Google" id="ProtNLM"/>
    </source>
</evidence>
<dbReference type="InterPro" id="IPR020904">
    <property type="entry name" value="Sc_DH/Rdtase_CS"/>
</dbReference>
<dbReference type="InterPro" id="IPR036291">
    <property type="entry name" value="NAD(P)-bd_dom_sf"/>
</dbReference>
<dbReference type="PRINTS" id="PR00081">
    <property type="entry name" value="GDHRDH"/>
</dbReference>
<dbReference type="Pfam" id="PF00106">
    <property type="entry name" value="adh_short"/>
    <property type="match status" value="1"/>
</dbReference>
<dbReference type="CDD" id="cd05233">
    <property type="entry name" value="SDR_c"/>
    <property type="match status" value="1"/>
</dbReference>
<accession>A0A075UU08</accession>
<dbReference type="Gene3D" id="3.40.50.720">
    <property type="entry name" value="NAD(P)-binding Rossmann-like Domain"/>
    <property type="match status" value="1"/>
</dbReference>
<dbReference type="InterPro" id="IPR002347">
    <property type="entry name" value="SDR_fam"/>
</dbReference>
<dbReference type="GO" id="GO:0016491">
    <property type="term" value="F:oxidoreductase activity"/>
    <property type="evidence" value="ECO:0007669"/>
    <property type="project" value="UniProtKB-KW"/>
</dbReference>
<reference evidence="3 4" key="1">
    <citation type="journal article" date="2014" name="J. Biotechnol.">
        <title>Complete genome sequence of the actinobacterium Amycolatopsis japonica MG417-CF17(T) (=DSM 44213T) producing (S,S)-N,N'-ethylenediaminedisuccinic acid.</title>
        <authorList>
            <person name="Stegmann E."/>
            <person name="Albersmeier A."/>
            <person name="Spohn M."/>
            <person name="Gert H."/>
            <person name="Weber T."/>
            <person name="Wohlleben W."/>
            <person name="Kalinowski J."/>
            <person name="Ruckert C."/>
        </authorList>
    </citation>
    <scope>NUCLEOTIDE SEQUENCE [LARGE SCALE GENOMIC DNA]</scope>
    <source>
        <strain evidence="4">MG417-CF17 (DSM 44213)</strain>
    </source>
</reference>
<dbReference type="PANTHER" id="PTHR43669">
    <property type="entry name" value="5-KETO-D-GLUCONATE 5-REDUCTASE"/>
    <property type="match status" value="1"/>
</dbReference>
<dbReference type="HOGENOM" id="CLU_010194_2_1_11"/>
<keyword evidence="2" id="KW-0560">Oxidoreductase</keyword>
<organism evidence="3 4">
    <name type="scientific">Amycolatopsis japonica</name>
    <dbReference type="NCBI Taxonomy" id="208439"/>
    <lineage>
        <taxon>Bacteria</taxon>
        <taxon>Bacillati</taxon>
        <taxon>Actinomycetota</taxon>
        <taxon>Actinomycetes</taxon>
        <taxon>Pseudonocardiales</taxon>
        <taxon>Pseudonocardiaceae</taxon>
        <taxon>Amycolatopsis</taxon>
        <taxon>Amycolatopsis japonica group</taxon>
    </lineage>
</organism>
<comment type="similarity">
    <text evidence="1">Belongs to the short-chain dehydrogenases/reductases (SDR) family.</text>
</comment>
<protein>
    <recommendedName>
        <fullName evidence="5">Dehydrogenase</fullName>
    </recommendedName>
</protein>
<evidence type="ECO:0000256" key="1">
    <source>
        <dbReference type="ARBA" id="ARBA00006484"/>
    </source>
</evidence>
<evidence type="ECO:0000256" key="2">
    <source>
        <dbReference type="ARBA" id="ARBA00023002"/>
    </source>
</evidence>
<evidence type="ECO:0000313" key="3">
    <source>
        <dbReference type="EMBL" id="AIG75936.1"/>
    </source>
</evidence>
<dbReference type="eggNOG" id="COG0300">
    <property type="taxonomic scope" value="Bacteria"/>
</dbReference>
<dbReference type="EMBL" id="CP008953">
    <property type="protein sequence ID" value="AIG75936.1"/>
    <property type="molecule type" value="Genomic_DNA"/>
</dbReference>
<name>A0A075UU08_9PSEU</name>
<dbReference type="SUPFAM" id="SSF51735">
    <property type="entry name" value="NAD(P)-binding Rossmann-fold domains"/>
    <property type="match status" value="1"/>
</dbReference>
<evidence type="ECO:0000313" key="4">
    <source>
        <dbReference type="Proteomes" id="UP000028492"/>
    </source>
</evidence>
<dbReference type="PANTHER" id="PTHR43669:SF3">
    <property type="entry name" value="ALCOHOL DEHYDROGENASE, PUTATIVE (AFU_ORTHOLOGUE AFUA_3G03445)-RELATED"/>
    <property type="match status" value="1"/>
</dbReference>
<dbReference type="Proteomes" id="UP000028492">
    <property type="component" value="Chromosome"/>
</dbReference>
<sequence length="266" mass="27389">MEVTGRVVVLTGAAHGIGAAMARRFAAEGAAGVVVSDLDLEAADEVVAGITASGGTAIARHADASSKEDLKMLVTEARAAFGPVDLFCSNAGAAFGTGVHAADEQWTRSWAINVMQHVHAAQVALPAMLSRGHGYLLITASGAGLLGTPGDAPYSVTKHAAVGLAEWLAITYRPRGVRVSALCPLGVRTALLEPGIAAGHPAALAIAAAAPLLEPEDVAESVVHGLASEEFLILPHESVRETYARKAAGLDEWIDRTILETGARKR</sequence>
<dbReference type="PROSITE" id="PS00061">
    <property type="entry name" value="ADH_SHORT"/>
    <property type="match status" value="1"/>
</dbReference>
<proteinExistence type="inferred from homology"/>
<keyword evidence="4" id="KW-1185">Reference proteome</keyword>
<dbReference type="RefSeq" id="WP_038511966.1">
    <property type="nucleotide sequence ID" value="NZ_CP008953.1"/>
</dbReference>
<dbReference type="STRING" id="208439.AJAP_15300"/>
<dbReference type="KEGG" id="aja:AJAP_15300"/>